<keyword evidence="2" id="KW-0489">Methyltransferase</keyword>
<dbReference type="GO" id="GO:0032259">
    <property type="term" value="P:methylation"/>
    <property type="evidence" value="ECO:0007669"/>
    <property type="project" value="UniProtKB-KW"/>
</dbReference>
<keyword evidence="2" id="KW-0808">Transferase</keyword>
<dbReference type="STRING" id="1582439.NPIRD3C_0098"/>
<evidence type="ECO:0000259" key="1">
    <source>
        <dbReference type="Pfam" id="PF05050"/>
    </source>
</evidence>
<dbReference type="RefSeq" id="WP_148702347.1">
    <property type="nucleotide sequence ID" value="NZ_CP010868.1"/>
</dbReference>
<organism evidence="2 3">
    <name type="scientific">Nitrosopumilus piranensis</name>
    <dbReference type="NCBI Taxonomy" id="1582439"/>
    <lineage>
        <taxon>Archaea</taxon>
        <taxon>Nitrososphaerota</taxon>
        <taxon>Nitrososphaeria</taxon>
        <taxon>Nitrosopumilales</taxon>
        <taxon>Nitrosopumilaceae</taxon>
        <taxon>Nitrosopumilus</taxon>
    </lineage>
</organism>
<dbReference type="InterPro" id="IPR006342">
    <property type="entry name" value="FkbM_mtfrase"/>
</dbReference>
<dbReference type="GeneID" id="41599272"/>
<dbReference type="PATRIC" id="fig|1582439.9.peg.97"/>
<sequence>MNFQVELAKIIYVMIRIPLRVMGKKKRDDFLIRHNIKMSSFFLSKEIIVTKNGKKSFVRRGYDDYGIWVDDDREPSLSPYFNIGKDEIFIDVGANIGKYTIDMSYQNPKNQIISIEAHPLTYNILKRNIKLNNLKNIILFNKAVYSEKKNLTLATKNGWSSLSSLITEIRDDFNNSITVEAETLDNLISHIDDKIGLIKVDIEGAELDCLYGSKNTLQKCNKIIIEIHNKNLIPKISDILSMNGFEIKLLNNQEFVIGIKTKEE</sequence>
<reference evidence="2 3" key="3">
    <citation type="journal article" date="2019" name="Int. J. Syst. Evol. Microbiol.">
        <title>Nitrosopumilus adriaticus sp. nov. and Nitrosopumilus piranensis sp. nov., two ammonia-oxidizing archaea from the Adriatic Sea and members of the class Nitrososphaeria.</title>
        <authorList>
            <person name="Bayer B."/>
            <person name="Vojvoda J."/>
            <person name="Reinthaler T."/>
            <person name="Reyes C."/>
            <person name="Pinto M."/>
            <person name="Herndl G.J."/>
        </authorList>
    </citation>
    <scope>NUCLEOTIDE SEQUENCE [LARGE SCALE GENOMIC DNA]</scope>
    <source>
        <strain evidence="2 3">D3C</strain>
    </source>
</reference>
<dbReference type="AlphaFoldDB" id="A0A0C5C7V5"/>
<dbReference type="SUPFAM" id="SSF53335">
    <property type="entry name" value="S-adenosyl-L-methionine-dependent methyltransferases"/>
    <property type="match status" value="1"/>
</dbReference>
<dbReference type="HOGENOM" id="CLU_887447_0_0_2"/>
<name>A0A0C5C7V5_9ARCH</name>
<dbReference type="Gene3D" id="3.40.50.150">
    <property type="entry name" value="Vaccinia Virus protein VP39"/>
    <property type="match status" value="1"/>
</dbReference>
<dbReference type="PANTHER" id="PTHR34203">
    <property type="entry name" value="METHYLTRANSFERASE, FKBM FAMILY PROTEIN"/>
    <property type="match status" value="1"/>
</dbReference>
<reference evidence="3" key="1">
    <citation type="submission" date="2015-02" db="EMBL/GenBank/DDBJ databases">
        <title>Characterization of two novel Thaumarchaeota isolated from the Northern Adriatic Sea.</title>
        <authorList>
            <person name="Bayer B."/>
            <person name="Vojvoda J."/>
            <person name="Offre P."/>
            <person name="Srivastava A."/>
            <person name="Elisabeth N."/>
            <person name="Garcia J.A.L."/>
            <person name="Schleper C."/>
            <person name="Herndl G.J."/>
        </authorList>
    </citation>
    <scope>NUCLEOTIDE SEQUENCE [LARGE SCALE GENOMIC DNA]</scope>
    <source>
        <strain evidence="3">D3C</strain>
    </source>
</reference>
<evidence type="ECO:0000313" key="3">
    <source>
        <dbReference type="Proteomes" id="UP000032027"/>
    </source>
</evidence>
<keyword evidence="3" id="KW-1185">Reference proteome</keyword>
<dbReference type="Pfam" id="PF05050">
    <property type="entry name" value="Methyltransf_21"/>
    <property type="match status" value="1"/>
</dbReference>
<dbReference type="EMBL" id="CP010868">
    <property type="protein sequence ID" value="AJM91322.1"/>
    <property type="molecule type" value="Genomic_DNA"/>
</dbReference>
<evidence type="ECO:0000313" key="2">
    <source>
        <dbReference type="EMBL" id="AJM91322.1"/>
    </source>
</evidence>
<gene>
    <name evidence="2" type="ORF">NPIRD3C_0098</name>
</gene>
<accession>A0A0C5C7V5</accession>
<dbReference type="InterPro" id="IPR052514">
    <property type="entry name" value="SAM-dependent_MTase"/>
</dbReference>
<proteinExistence type="predicted"/>
<dbReference type="KEGG" id="nid:NPIRD3C_0098"/>
<reference evidence="2 3" key="2">
    <citation type="journal article" date="2016" name="ISME J.">
        <title>Physiological and genomic characterization of two novel marine thaumarchaeal strains indicates niche differentiation.</title>
        <authorList>
            <person name="Bayer B."/>
            <person name="Vojvoda J."/>
            <person name="Offre P."/>
            <person name="Alves R.J."/>
            <person name="Elisabeth N.H."/>
            <person name="Garcia J.A."/>
            <person name="Volland J.M."/>
            <person name="Srivastava A."/>
            <person name="Schleper C."/>
            <person name="Herndl G.J."/>
        </authorList>
    </citation>
    <scope>NUCLEOTIDE SEQUENCE [LARGE SCALE GENOMIC DNA]</scope>
    <source>
        <strain evidence="2 3">D3C</strain>
    </source>
</reference>
<dbReference type="Proteomes" id="UP000032027">
    <property type="component" value="Chromosome"/>
</dbReference>
<dbReference type="OrthoDB" id="10394at2157"/>
<dbReference type="NCBIfam" id="TIGR01444">
    <property type="entry name" value="fkbM_fam"/>
    <property type="match status" value="1"/>
</dbReference>
<dbReference type="GO" id="GO:0008168">
    <property type="term" value="F:methyltransferase activity"/>
    <property type="evidence" value="ECO:0007669"/>
    <property type="project" value="UniProtKB-KW"/>
</dbReference>
<protein>
    <submittedName>
        <fullName evidence="2">Putative Methyltransferase FkbM family</fullName>
    </submittedName>
</protein>
<dbReference type="InterPro" id="IPR029063">
    <property type="entry name" value="SAM-dependent_MTases_sf"/>
</dbReference>
<feature type="domain" description="Methyltransferase FkbM" evidence="1">
    <location>
        <begin position="91"/>
        <end position="246"/>
    </location>
</feature>
<dbReference type="PANTHER" id="PTHR34203:SF15">
    <property type="entry name" value="SLL1173 PROTEIN"/>
    <property type="match status" value="1"/>
</dbReference>